<evidence type="ECO:0000256" key="1">
    <source>
        <dbReference type="ARBA" id="ARBA00009374"/>
    </source>
</evidence>
<dbReference type="InterPro" id="IPR004926">
    <property type="entry name" value="LEA_3a"/>
</dbReference>
<dbReference type="PANTHER" id="PTHR33509">
    <property type="entry name" value="LATE EMBRYOGENIS ABUNDANT PROTEIN 2-RELATED"/>
    <property type="match status" value="1"/>
</dbReference>
<feature type="zinc finger region" description="FLZ-type" evidence="3">
    <location>
        <begin position="1"/>
        <end position="25"/>
    </location>
</feature>
<dbReference type="Pfam" id="PF03242">
    <property type="entry name" value="LEA_3a"/>
    <property type="match status" value="1"/>
</dbReference>
<evidence type="ECO:0000313" key="6">
    <source>
        <dbReference type="Proteomes" id="UP000734854"/>
    </source>
</evidence>
<dbReference type="Pfam" id="PF04570">
    <property type="entry name" value="zf-FLZ"/>
    <property type="match status" value="1"/>
</dbReference>
<evidence type="ECO:0000313" key="5">
    <source>
        <dbReference type="EMBL" id="KAG6535010.1"/>
    </source>
</evidence>
<reference evidence="5 6" key="1">
    <citation type="submission" date="2020-08" db="EMBL/GenBank/DDBJ databases">
        <title>Plant Genome Project.</title>
        <authorList>
            <person name="Zhang R.-G."/>
        </authorList>
    </citation>
    <scope>NUCLEOTIDE SEQUENCE [LARGE SCALE GENOMIC DNA]</scope>
    <source>
        <tissue evidence="5">Rhizome</tissue>
    </source>
</reference>
<keyword evidence="2" id="KW-0479">Metal-binding</keyword>
<comment type="similarity">
    <text evidence="1">Belongs to the FLZ family.</text>
</comment>
<proteinExistence type="inferred from homology"/>
<dbReference type="GO" id="GO:0006950">
    <property type="term" value="P:response to stress"/>
    <property type="evidence" value="ECO:0007669"/>
    <property type="project" value="TreeGrafter"/>
</dbReference>
<accession>A0A8J5I411</accession>
<dbReference type="PANTHER" id="PTHR33509:SF5">
    <property type="entry name" value="PROTEIN SENESCENCE-ASSOCIATED GENE 21, MITOCHONDRIAL"/>
    <property type="match status" value="1"/>
</dbReference>
<dbReference type="AlphaFoldDB" id="A0A8J5I411"/>
<feature type="domain" description="FLZ-type" evidence="4">
    <location>
        <begin position="1"/>
        <end position="25"/>
    </location>
</feature>
<dbReference type="GO" id="GO:0046872">
    <property type="term" value="F:metal ion binding"/>
    <property type="evidence" value="ECO:0007669"/>
    <property type="project" value="UniProtKB-KW"/>
</dbReference>
<name>A0A8J5I411_ZINOF</name>
<dbReference type="GO" id="GO:0005739">
    <property type="term" value="C:mitochondrion"/>
    <property type="evidence" value="ECO:0007669"/>
    <property type="project" value="TreeGrafter"/>
</dbReference>
<dbReference type="Proteomes" id="UP000734854">
    <property type="component" value="Unassembled WGS sequence"/>
</dbReference>
<evidence type="ECO:0000256" key="2">
    <source>
        <dbReference type="ARBA" id="ARBA00022723"/>
    </source>
</evidence>
<evidence type="ECO:0000256" key="3">
    <source>
        <dbReference type="PROSITE-ProRule" id="PRU01131"/>
    </source>
</evidence>
<sequence length="149" mass="16420">MYRGDQGFCSEECRRQRIFMDEEGGWREEQYGSLVREVVVPVDRSRQEKVEYGGQAEELGSTSCRSLSTLSQGITLFLNRRAYSAAASATEKKTTVVVKSSNTTSASASASSSSLLNSWVLDPVTGYYRPSNVGSQVEAAELRVMLLSR</sequence>
<protein>
    <recommendedName>
        <fullName evidence="4">FLZ-type domain-containing protein</fullName>
    </recommendedName>
</protein>
<comment type="caution">
    <text evidence="5">The sequence shown here is derived from an EMBL/GenBank/DDBJ whole genome shotgun (WGS) entry which is preliminary data.</text>
</comment>
<dbReference type="PROSITE" id="PS51795">
    <property type="entry name" value="ZF_FLZ"/>
    <property type="match status" value="1"/>
</dbReference>
<dbReference type="InterPro" id="IPR007650">
    <property type="entry name" value="Zf-FLZ_dom"/>
</dbReference>
<organism evidence="5 6">
    <name type="scientific">Zingiber officinale</name>
    <name type="common">Ginger</name>
    <name type="synonym">Amomum zingiber</name>
    <dbReference type="NCBI Taxonomy" id="94328"/>
    <lineage>
        <taxon>Eukaryota</taxon>
        <taxon>Viridiplantae</taxon>
        <taxon>Streptophyta</taxon>
        <taxon>Embryophyta</taxon>
        <taxon>Tracheophyta</taxon>
        <taxon>Spermatophyta</taxon>
        <taxon>Magnoliopsida</taxon>
        <taxon>Liliopsida</taxon>
        <taxon>Zingiberales</taxon>
        <taxon>Zingiberaceae</taxon>
        <taxon>Zingiber</taxon>
    </lineage>
</organism>
<keyword evidence="6" id="KW-1185">Reference proteome</keyword>
<dbReference type="EMBL" id="JACMSC010000002">
    <property type="protein sequence ID" value="KAG6535010.1"/>
    <property type="molecule type" value="Genomic_DNA"/>
</dbReference>
<gene>
    <name evidence="5" type="ORF">ZIOFF_008927</name>
</gene>
<evidence type="ECO:0000259" key="4">
    <source>
        <dbReference type="PROSITE" id="PS51795"/>
    </source>
</evidence>